<name>A0A094IVH8_9GAMM</name>
<dbReference type="AlphaFoldDB" id="A0A094IVH8"/>
<dbReference type="STRING" id="435908.IDSA_06545"/>
<feature type="transmembrane region" description="Helical" evidence="1">
    <location>
        <begin position="81"/>
        <end position="108"/>
    </location>
</feature>
<feature type="transmembrane region" description="Helical" evidence="1">
    <location>
        <begin position="6"/>
        <end position="26"/>
    </location>
</feature>
<reference evidence="2 3" key="1">
    <citation type="submission" date="2014-06" db="EMBL/GenBank/DDBJ databases">
        <title>The draft genome sequence of Idiomarina salinarum ISL-52.</title>
        <authorList>
            <person name="Du J."/>
            <person name="Shao Z."/>
        </authorList>
    </citation>
    <scope>NUCLEOTIDE SEQUENCE [LARGE SCALE GENOMIC DNA]</scope>
    <source>
        <strain evidence="2 3">ISL-52</strain>
    </source>
</reference>
<gene>
    <name evidence="2" type="ORF">IDSA_06545</name>
</gene>
<organism evidence="2 3">
    <name type="scientific">Pseudidiomarina salinarum</name>
    <dbReference type="NCBI Taxonomy" id="435908"/>
    <lineage>
        <taxon>Bacteria</taxon>
        <taxon>Pseudomonadati</taxon>
        <taxon>Pseudomonadota</taxon>
        <taxon>Gammaproteobacteria</taxon>
        <taxon>Alteromonadales</taxon>
        <taxon>Idiomarinaceae</taxon>
        <taxon>Pseudidiomarina</taxon>
    </lineage>
</organism>
<keyword evidence="1" id="KW-0812">Transmembrane</keyword>
<evidence type="ECO:0000313" key="2">
    <source>
        <dbReference type="EMBL" id="KFZ31132.1"/>
    </source>
</evidence>
<protein>
    <submittedName>
        <fullName evidence="2">Uncharacterized protein</fullName>
    </submittedName>
</protein>
<comment type="caution">
    <text evidence="2">The sequence shown here is derived from an EMBL/GenBank/DDBJ whole genome shotgun (WGS) entry which is preliminary data.</text>
</comment>
<dbReference type="RefSeq" id="WP_034775193.1">
    <property type="nucleotide sequence ID" value="NZ_JPER01000002.1"/>
</dbReference>
<dbReference type="EMBL" id="JPER01000002">
    <property type="protein sequence ID" value="KFZ31132.1"/>
    <property type="molecule type" value="Genomic_DNA"/>
</dbReference>
<keyword evidence="1" id="KW-0472">Membrane</keyword>
<accession>A0A094IVH8</accession>
<evidence type="ECO:0000256" key="1">
    <source>
        <dbReference type="SAM" id="Phobius"/>
    </source>
</evidence>
<keyword evidence="1" id="KW-1133">Transmembrane helix</keyword>
<dbReference type="Proteomes" id="UP000054363">
    <property type="component" value="Unassembled WGS sequence"/>
</dbReference>
<evidence type="ECO:0000313" key="3">
    <source>
        <dbReference type="Proteomes" id="UP000054363"/>
    </source>
</evidence>
<proteinExistence type="predicted"/>
<feature type="transmembrane region" description="Helical" evidence="1">
    <location>
        <begin position="47"/>
        <end position="69"/>
    </location>
</feature>
<sequence>MDVVIFDKPMLLAYGFFVSFLLYSRIKKEAPSEKFLSQPSRRYFGRLLRGIGGGVFLGLFVFFVIPQAFKSALSNPPIAWWQLILNGIVMTLTMFVLVVSMLIISACLKRRSSVR</sequence>
<keyword evidence="3" id="KW-1185">Reference proteome</keyword>